<feature type="region of interest" description="Disordered" evidence="3">
    <location>
        <begin position="246"/>
        <end position="294"/>
    </location>
</feature>
<name>A0AAW0RXT7_9HYPO</name>
<feature type="compositionally biased region" description="Low complexity" evidence="3">
    <location>
        <begin position="262"/>
        <end position="271"/>
    </location>
</feature>
<sequence>MDPGRQNMINNPRLSRGRDGTSPRYDSHKRVSKTCRPAPSQSASRIAASYVSHEEQARQFVADEDKFVLRQSKKKADIRVRENRAKPIDYLAFLLRYIDEERDVFDDVEGDDDLDVPEPAEIVQKLDLEGLKTLEADIKNYYVLETEARNREYWEALRSLCKSQKAKLDPSKHDRRVVSSVDDDINKILAPKTYEQLGALEKQIKTKLGSDQDIDMDYWEQLLQSLLVWKAKAVLARTVEKITKKKLERRSQSSGKESNKTAAAPAQPQAQSKSTPNVPSSEPSGNSDASQATQTLYEREAARGVSENEEVFAAEEDLPAESKPQWAREHQIRKPRYFNRVQMGYEWNKYNQTHYDHDNPPPKVVQGYKFNIFYPELIDKTKAPTFKIIREHGRRRGESFAAAGEEDTCLIRFIAGPPYEDIAFRIVDREWDYSAKRDRGFKSSFDKASLIKTSWPKKLRQSVPGGTEVGGEMPTGMSLEIKHGGHMDKSNRIFHRKKQR</sequence>
<evidence type="ECO:0000259" key="4">
    <source>
        <dbReference type="Pfam" id="PF09732"/>
    </source>
</evidence>
<feature type="region of interest" description="Disordered" evidence="3">
    <location>
        <begin position="461"/>
        <end position="500"/>
    </location>
</feature>
<dbReference type="AlphaFoldDB" id="A0AAW0RXT7"/>
<gene>
    <name evidence="6" type="ORF">G3M48_002529</name>
</gene>
<feature type="compositionally biased region" description="Polar residues" evidence="3">
    <location>
        <begin position="272"/>
        <end position="294"/>
    </location>
</feature>
<evidence type="ECO:0000256" key="3">
    <source>
        <dbReference type="SAM" id="MobiDB-lite"/>
    </source>
</evidence>
<feature type="compositionally biased region" description="Basic and acidic residues" evidence="3">
    <location>
        <begin position="16"/>
        <end position="29"/>
    </location>
</feature>
<protein>
    <recommendedName>
        <fullName evidence="2">Splicing factor Cactin</fullName>
    </recommendedName>
</protein>
<organism evidence="6 7">
    <name type="scientific">Beauveria asiatica</name>
    <dbReference type="NCBI Taxonomy" id="1069075"/>
    <lineage>
        <taxon>Eukaryota</taxon>
        <taxon>Fungi</taxon>
        <taxon>Dikarya</taxon>
        <taxon>Ascomycota</taxon>
        <taxon>Pezizomycotina</taxon>
        <taxon>Sordariomycetes</taxon>
        <taxon>Hypocreomycetidae</taxon>
        <taxon>Hypocreales</taxon>
        <taxon>Cordycipitaceae</taxon>
        <taxon>Beauveria</taxon>
    </lineage>
</organism>
<evidence type="ECO:0000259" key="5">
    <source>
        <dbReference type="Pfam" id="PF10312"/>
    </source>
</evidence>
<reference evidence="6 7" key="1">
    <citation type="submission" date="2020-02" db="EMBL/GenBank/DDBJ databases">
        <title>Comparative genomics of the hypocrealean fungal genus Beauvera.</title>
        <authorList>
            <person name="Showalter D.N."/>
            <person name="Bushley K.E."/>
            <person name="Rehner S.A."/>
        </authorList>
    </citation>
    <scope>NUCLEOTIDE SEQUENCE [LARGE SCALE GENOMIC DNA]</scope>
    <source>
        <strain evidence="6 7">ARSEF4384</strain>
    </source>
</reference>
<proteinExistence type="inferred from homology"/>
<evidence type="ECO:0000313" key="6">
    <source>
        <dbReference type="EMBL" id="KAK8146833.1"/>
    </source>
</evidence>
<comment type="similarity">
    <text evidence="1">Belongs to the CACTIN family.</text>
</comment>
<feature type="domain" description="Splicing factor Cactin C-terminal" evidence="4">
    <location>
        <begin position="326"/>
        <end position="450"/>
    </location>
</feature>
<dbReference type="GO" id="GO:0005737">
    <property type="term" value="C:cytoplasm"/>
    <property type="evidence" value="ECO:0007669"/>
    <property type="project" value="TreeGrafter"/>
</dbReference>
<evidence type="ECO:0000313" key="7">
    <source>
        <dbReference type="Proteomes" id="UP001397290"/>
    </source>
</evidence>
<dbReference type="PANTHER" id="PTHR21737">
    <property type="entry name" value="POLYGLUTAMINE BINDING PROTEIN 1/MARVEL MEMBRANE-ASSOCIATING DOMAIN CONTAINING 3"/>
    <property type="match status" value="1"/>
</dbReference>
<dbReference type="GO" id="GO:0005681">
    <property type="term" value="C:spliceosomal complex"/>
    <property type="evidence" value="ECO:0007669"/>
    <property type="project" value="TreeGrafter"/>
</dbReference>
<evidence type="ECO:0000256" key="1">
    <source>
        <dbReference type="ARBA" id="ARBA00006895"/>
    </source>
</evidence>
<dbReference type="PANTHER" id="PTHR21737:SF4">
    <property type="entry name" value="SPLICING FACTOR CACTIN"/>
    <property type="match status" value="1"/>
</dbReference>
<dbReference type="InterPro" id="IPR019134">
    <property type="entry name" value="Cactin_C"/>
</dbReference>
<evidence type="ECO:0000256" key="2">
    <source>
        <dbReference type="ARBA" id="ARBA00034534"/>
    </source>
</evidence>
<keyword evidence="7" id="KW-1185">Reference proteome</keyword>
<dbReference type="EMBL" id="JAAHCF010000186">
    <property type="protein sequence ID" value="KAK8146833.1"/>
    <property type="molecule type" value="Genomic_DNA"/>
</dbReference>
<feature type="domain" description="Splicing factor cactin central" evidence="5">
    <location>
        <begin position="53"/>
        <end position="237"/>
    </location>
</feature>
<dbReference type="GO" id="GO:0045292">
    <property type="term" value="P:mRNA cis splicing, via spliceosome"/>
    <property type="evidence" value="ECO:0007669"/>
    <property type="project" value="TreeGrafter"/>
</dbReference>
<dbReference type="SMART" id="SM01050">
    <property type="entry name" value="CactinC_cactus"/>
    <property type="match status" value="1"/>
</dbReference>
<dbReference type="Proteomes" id="UP001397290">
    <property type="component" value="Unassembled WGS sequence"/>
</dbReference>
<dbReference type="Pfam" id="PF10312">
    <property type="entry name" value="Cactin_mid"/>
    <property type="match status" value="1"/>
</dbReference>
<comment type="caution">
    <text evidence="6">The sequence shown here is derived from an EMBL/GenBank/DDBJ whole genome shotgun (WGS) entry which is preliminary data.</text>
</comment>
<feature type="compositionally biased region" description="Basic and acidic residues" evidence="3">
    <location>
        <begin position="480"/>
        <end position="491"/>
    </location>
</feature>
<accession>A0AAW0RXT7</accession>
<dbReference type="Pfam" id="PF09732">
    <property type="entry name" value="CactinC_cactus"/>
    <property type="match status" value="1"/>
</dbReference>
<feature type="region of interest" description="Disordered" evidence="3">
    <location>
        <begin position="1"/>
        <end position="43"/>
    </location>
</feature>
<dbReference type="InterPro" id="IPR018816">
    <property type="entry name" value="Cactin_central"/>
</dbReference>